<dbReference type="RefSeq" id="WP_021759085.1">
    <property type="nucleotide sequence ID" value="NC_022444.1"/>
</dbReference>
<dbReference type="GO" id="GO:0000725">
    <property type="term" value="P:recombinational repair"/>
    <property type="evidence" value="ECO:0007669"/>
    <property type="project" value="TreeGrafter"/>
</dbReference>
<dbReference type="GO" id="GO:0043138">
    <property type="term" value="F:3'-5' DNA helicase activity"/>
    <property type="evidence" value="ECO:0007669"/>
    <property type="project" value="UniProtKB-EC"/>
</dbReference>
<evidence type="ECO:0000256" key="1">
    <source>
        <dbReference type="ARBA" id="ARBA00009922"/>
    </source>
</evidence>
<dbReference type="InterPro" id="IPR000212">
    <property type="entry name" value="DNA_helicase_UvrD/REP"/>
</dbReference>
<name>T2G829_MEGG1</name>
<dbReference type="InterPro" id="IPR014017">
    <property type="entry name" value="DNA_helicase_UvrD-like_C"/>
</dbReference>
<comment type="catalytic activity">
    <reaction evidence="9">
        <text>ATP + H2O = ADP + phosphate + H(+)</text>
        <dbReference type="Rhea" id="RHEA:13065"/>
        <dbReference type="ChEBI" id="CHEBI:15377"/>
        <dbReference type="ChEBI" id="CHEBI:15378"/>
        <dbReference type="ChEBI" id="CHEBI:30616"/>
        <dbReference type="ChEBI" id="CHEBI:43474"/>
        <dbReference type="ChEBI" id="CHEBI:456216"/>
        <dbReference type="EC" id="5.6.2.4"/>
    </reaction>
</comment>
<evidence type="ECO:0000256" key="6">
    <source>
        <dbReference type="ARBA" id="ARBA00023235"/>
    </source>
</evidence>
<comment type="similarity">
    <text evidence="1">Belongs to the helicase family. UvrD subfamily.</text>
</comment>
<dbReference type="STRING" id="1121448.DGI_0535"/>
<evidence type="ECO:0000256" key="4">
    <source>
        <dbReference type="ARBA" id="ARBA00022806"/>
    </source>
</evidence>
<reference evidence="14 15" key="1">
    <citation type="journal article" date="2013" name="J. Bacteriol.">
        <title>Roles of HynAB and Ech, the only two hydrogenases found in the model sulfate reducer Desulfovibrio gigas.</title>
        <authorList>
            <person name="Morais-Silva F.O."/>
            <person name="Santos C.I."/>
            <person name="Rodrigues R."/>
            <person name="Pereira I.A."/>
            <person name="Rodrigues-Pousada C."/>
        </authorList>
    </citation>
    <scope>NUCLEOTIDE SEQUENCE [LARGE SCALE GENOMIC DNA]</scope>
    <source>
        <strain evidence="15">ATCC 19364 / DSM 1382 / NCIMB 9332 / VKM B-1759</strain>
    </source>
</reference>
<evidence type="ECO:0000256" key="11">
    <source>
        <dbReference type="SAM" id="MobiDB-lite"/>
    </source>
</evidence>
<evidence type="ECO:0000256" key="7">
    <source>
        <dbReference type="ARBA" id="ARBA00034617"/>
    </source>
</evidence>
<gene>
    <name evidence="14" type="ORF">DGI_0535</name>
</gene>
<dbReference type="eggNOG" id="COG0210">
    <property type="taxonomic scope" value="Bacteria"/>
</dbReference>
<dbReference type="InterPro" id="IPR027417">
    <property type="entry name" value="P-loop_NTPase"/>
</dbReference>
<dbReference type="Pfam" id="PF00580">
    <property type="entry name" value="UvrD-helicase"/>
    <property type="match status" value="1"/>
</dbReference>
<evidence type="ECO:0000259" key="13">
    <source>
        <dbReference type="PROSITE" id="PS51217"/>
    </source>
</evidence>
<feature type="region of interest" description="Disordered" evidence="11">
    <location>
        <begin position="649"/>
        <end position="688"/>
    </location>
</feature>
<dbReference type="Gene3D" id="1.10.486.10">
    <property type="entry name" value="PCRA, domain 4"/>
    <property type="match status" value="1"/>
</dbReference>
<dbReference type="CDD" id="cd18807">
    <property type="entry name" value="SF1_C_UvrD"/>
    <property type="match status" value="1"/>
</dbReference>
<comment type="catalytic activity">
    <reaction evidence="7">
        <text>Couples ATP hydrolysis with the unwinding of duplex DNA by translocating in the 3'-5' direction.</text>
        <dbReference type="EC" id="5.6.2.4"/>
    </reaction>
</comment>
<dbReference type="GO" id="GO:0003677">
    <property type="term" value="F:DNA binding"/>
    <property type="evidence" value="ECO:0007669"/>
    <property type="project" value="InterPro"/>
</dbReference>
<evidence type="ECO:0000259" key="12">
    <source>
        <dbReference type="PROSITE" id="PS51198"/>
    </source>
</evidence>
<evidence type="ECO:0000256" key="9">
    <source>
        <dbReference type="ARBA" id="ARBA00048988"/>
    </source>
</evidence>
<dbReference type="GO" id="GO:0005829">
    <property type="term" value="C:cytosol"/>
    <property type="evidence" value="ECO:0007669"/>
    <property type="project" value="TreeGrafter"/>
</dbReference>
<evidence type="ECO:0000256" key="5">
    <source>
        <dbReference type="ARBA" id="ARBA00022840"/>
    </source>
</evidence>
<feature type="domain" description="UvrD-like helicase C-terminal" evidence="13">
    <location>
        <begin position="299"/>
        <end position="551"/>
    </location>
</feature>
<evidence type="ECO:0000256" key="10">
    <source>
        <dbReference type="PROSITE-ProRule" id="PRU00560"/>
    </source>
</evidence>
<protein>
    <recommendedName>
        <fullName evidence="8">DNA 3'-5' helicase</fullName>
        <ecNumber evidence="8">5.6.2.4</ecNumber>
    </recommendedName>
</protein>
<proteinExistence type="inferred from homology"/>
<dbReference type="PROSITE" id="PS51217">
    <property type="entry name" value="UVRD_HELICASE_CTER"/>
    <property type="match status" value="1"/>
</dbReference>
<dbReference type="Pfam" id="PF13361">
    <property type="entry name" value="UvrD_C"/>
    <property type="match status" value="1"/>
</dbReference>
<dbReference type="AlphaFoldDB" id="T2G829"/>
<sequence length="734" mass="81713">MIDYQSHLNPAQWEAVRTVDGPVLVLAGAGSGKTRTIVYRLAYMTQQGVPPQRILLLTFTRKAAQEMLHRAGQLMGHGPAALHGVQGGTFHAFAYSVLRRTPPPGFPDRCTLMDRSDAETVMREIKSTAGLGKGDRSFPKTGTILDHYSKARNKELPLDEVVKQESFHLIPYAGAMQQLCDAYAVFRREKGLLDYDDLLFGLESLFRHDPETLARCRERFSHVMVDEYQDTNLVQDRLVTLLVGTGEPGSMGGNVMAVGDDAQSIYAFRGANISNILTFPDRHHGTRLIKLEQNYRSTQPILDLTNAILSQAQAQFRKQLFSDRTDGPVPRLVRPLSDRTQAQIVCEEIIRQCAAYGPEQVAVLFRAGYHSYHLEVALNRAGVRFRKYGGLKYTEAAHIKDAMAYLRVAVNPADMPSMHRILAQVEGIGPKTAASLFNALMAGDAKTVAKLTKKHPQAADMLALLDRLRAAPPRPVPLLEQILEFYQPILERLHPDDHPRRRTGLEELVQIAAGYEDAGQFLADLHLENPEQPEAEGGPAVCLSTIHSAKGLEWRAVHIIDLVEDRFPSRQALLKAEDFEEERRLLYVACTRARDELSLYVPTSIYKRGQNISEPATASPFLREMGVHVFEEWREGYNGMLSKWGGMAREPGSTPAAPAKAQASPPWQPSAAVPKAPPPVSQAAQPAPGDLGWCRHKVFGRGKLVQHLPPDKYRVNFPSFGLKVILAEYLEREE</sequence>
<dbReference type="HOGENOM" id="CLU_004585_5_10_7"/>
<keyword evidence="2 10" id="KW-0547">Nucleotide-binding</keyword>
<keyword evidence="5 10" id="KW-0067">ATP-binding</keyword>
<dbReference type="PROSITE" id="PS51198">
    <property type="entry name" value="UVRD_HELICASE_ATP_BIND"/>
    <property type="match status" value="1"/>
</dbReference>
<keyword evidence="4 10" id="KW-0347">Helicase</keyword>
<evidence type="ECO:0000313" key="14">
    <source>
        <dbReference type="EMBL" id="AGW12443.1"/>
    </source>
</evidence>
<dbReference type="Gene3D" id="3.40.50.300">
    <property type="entry name" value="P-loop containing nucleotide triphosphate hydrolases"/>
    <property type="match status" value="2"/>
</dbReference>
<dbReference type="SUPFAM" id="SSF52540">
    <property type="entry name" value="P-loop containing nucleoside triphosphate hydrolases"/>
    <property type="match status" value="1"/>
</dbReference>
<reference evidence="15" key="2">
    <citation type="submission" date="2013-07" db="EMBL/GenBank/DDBJ databases">
        <authorList>
            <person name="Morais-Silva F.O."/>
            <person name="Rezende A.M."/>
            <person name="Pimentel C."/>
            <person name="Resende D.M."/>
            <person name="Santos C.I."/>
            <person name="Clemente C."/>
            <person name="de Oliveira L.M."/>
            <person name="da Silva S.M."/>
            <person name="Costa D.A."/>
            <person name="Varela-Raposo A."/>
            <person name="Horacio E.C.A."/>
            <person name="Matos M."/>
            <person name="Flores O."/>
            <person name="Ruiz J.C."/>
            <person name="Rodrigues-Pousada C."/>
        </authorList>
    </citation>
    <scope>NUCLEOTIDE SEQUENCE [LARGE SCALE GENOMIC DNA]</scope>
    <source>
        <strain evidence="15">ATCC 19364 / DSM 1382 / NCIMB 9332 / VKM B-1759</strain>
    </source>
</reference>
<dbReference type="OrthoDB" id="9810135at2"/>
<dbReference type="KEGG" id="dgg:DGI_0535"/>
<keyword evidence="3 10" id="KW-0378">Hydrolase</keyword>
<evidence type="ECO:0000256" key="2">
    <source>
        <dbReference type="ARBA" id="ARBA00022741"/>
    </source>
</evidence>
<keyword evidence="15" id="KW-1185">Reference proteome</keyword>
<keyword evidence="6" id="KW-0413">Isomerase</keyword>
<dbReference type="PATRIC" id="fig|1121448.10.peg.529"/>
<dbReference type="InterPro" id="IPR014016">
    <property type="entry name" value="UvrD-like_ATP-bd"/>
</dbReference>
<evidence type="ECO:0000256" key="3">
    <source>
        <dbReference type="ARBA" id="ARBA00022801"/>
    </source>
</evidence>
<dbReference type="EMBL" id="CP006585">
    <property type="protein sequence ID" value="AGW12443.1"/>
    <property type="molecule type" value="Genomic_DNA"/>
</dbReference>
<feature type="binding site" evidence="10">
    <location>
        <begin position="27"/>
        <end position="34"/>
    </location>
    <ligand>
        <name>ATP</name>
        <dbReference type="ChEBI" id="CHEBI:30616"/>
    </ligand>
</feature>
<dbReference type="InterPro" id="IPR013986">
    <property type="entry name" value="DExx_box_DNA_helicase_dom_sf"/>
</dbReference>
<dbReference type="Gene3D" id="1.10.10.160">
    <property type="match status" value="1"/>
</dbReference>
<dbReference type="PANTHER" id="PTHR11070:SF3">
    <property type="entry name" value="DNA 3'-5' HELICASE"/>
    <property type="match status" value="1"/>
</dbReference>
<dbReference type="CDD" id="cd17932">
    <property type="entry name" value="DEXQc_UvrD"/>
    <property type="match status" value="1"/>
</dbReference>
<accession>T2G829</accession>
<dbReference type="GO" id="GO:0016887">
    <property type="term" value="F:ATP hydrolysis activity"/>
    <property type="evidence" value="ECO:0007669"/>
    <property type="project" value="RHEA"/>
</dbReference>
<organism evidence="14 15">
    <name type="scientific">Megalodesulfovibrio gigas (strain ATCC 19364 / DSM 1382 / NCIMB 9332 / VKM B-1759)</name>
    <name type="common">Desulfovibrio gigas</name>
    <dbReference type="NCBI Taxonomy" id="1121448"/>
    <lineage>
        <taxon>Bacteria</taxon>
        <taxon>Pseudomonadati</taxon>
        <taxon>Thermodesulfobacteriota</taxon>
        <taxon>Desulfovibrionia</taxon>
        <taxon>Desulfovibrionales</taxon>
        <taxon>Desulfovibrionaceae</taxon>
        <taxon>Megalodesulfovibrio</taxon>
    </lineage>
</organism>
<dbReference type="Proteomes" id="UP000016587">
    <property type="component" value="Chromosome"/>
</dbReference>
<dbReference type="EC" id="5.6.2.4" evidence="8"/>
<feature type="domain" description="UvrD-like helicase ATP-binding" evidence="12">
    <location>
        <begin position="6"/>
        <end position="298"/>
    </location>
</feature>
<evidence type="ECO:0000313" key="15">
    <source>
        <dbReference type="Proteomes" id="UP000016587"/>
    </source>
</evidence>
<feature type="compositionally biased region" description="Low complexity" evidence="11">
    <location>
        <begin position="655"/>
        <end position="674"/>
    </location>
</feature>
<evidence type="ECO:0000256" key="8">
    <source>
        <dbReference type="ARBA" id="ARBA00034808"/>
    </source>
</evidence>
<dbReference type="PANTHER" id="PTHR11070">
    <property type="entry name" value="UVRD / RECB / PCRA DNA HELICASE FAMILY MEMBER"/>
    <property type="match status" value="1"/>
</dbReference>
<dbReference type="GO" id="GO:0005524">
    <property type="term" value="F:ATP binding"/>
    <property type="evidence" value="ECO:0007669"/>
    <property type="project" value="UniProtKB-UniRule"/>
</dbReference>